<evidence type="ECO:0000256" key="10">
    <source>
        <dbReference type="ARBA" id="ARBA00022525"/>
    </source>
</evidence>
<evidence type="ECO:0000256" key="7">
    <source>
        <dbReference type="ARBA" id="ARBA00017304"/>
    </source>
</evidence>
<evidence type="ECO:0000256" key="24">
    <source>
        <dbReference type="SAM" id="SignalP"/>
    </source>
</evidence>
<feature type="chain" id="PRO_5004338796" description="Kit ligand" evidence="24">
    <location>
        <begin position="24"/>
        <end position="271"/>
    </location>
</feature>
<dbReference type="PANTHER" id="PTHR11574:SF0">
    <property type="entry name" value="KIT LIGAND"/>
    <property type="match status" value="1"/>
</dbReference>
<organism evidence="25">
    <name type="scientific">Ambystoma mexicanum</name>
    <name type="common">Axolotl</name>
    <dbReference type="NCBI Taxonomy" id="8296"/>
    <lineage>
        <taxon>Eukaryota</taxon>
        <taxon>Metazoa</taxon>
        <taxon>Chordata</taxon>
        <taxon>Craniata</taxon>
        <taxon>Vertebrata</taxon>
        <taxon>Euteleostomi</taxon>
        <taxon>Amphibia</taxon>
        <taxon>Batrachia</taxon>
        <taxon>Caudata</taxon>
        <taxon>Salamandroidea</taxon>
        <taxon>Ambystomatidae</taxon>
        <taxon>Ambystoma</taxon>
    </lineage>
</organism>
<keyword evidence="11 23" id="KW-0812">Transmembrane</keyword>
<evidence type="ECO:0000256" key="23">
    <source>
        <dbReference type="SAM" id="Phobius"/>
    </source>
</evidence>
<evidence type="ECO:0000256" key="5">
    <source>
        <dbReference type="ARBA" id="ARBA00004613"/>
    </source>
</evidence>
<dbReference type="GO" id="GO:0030175">
    <property type="term" value="C:filopodium"/>
    <property type="evidence" value="ECO:0007669"/>
    <property type="project" value="UniProtKB-SubCell"/>
</dbReference>
<evidence type="ECO:0000256" key="4">
    <source>
        <dbReference type="ARBA" id="ARBA00004510"/>
    </source>
</evidence>
<evidence type="ECO:0000256" key="6">
    <source>
        <dbReference type="ARBA" id="ARBA00010419"/>
    </source>
</evidence>
<name>Q9YGP2_AMBME</name>
<evidence type="ECO:0000256" key="1">
    <source>
        <dbReference type="ARBA" id="ARBA00004245"/>
    </source>
</evidence>
<dbReference type="Gene3D" id="1.20.1250.10">
    <property type="match status" value="1"/>
</dbReference>
<dbReference type="GO" id="GO:0030027">
    <property type="term" value="C:lamellipodium"/>
    <property type="evidence" value="ECO:0007669"/>
    <property type="project" value="UniProtKB-SubCell"/>
</dbReference>
<evidence type="ECO:0000256" key="9">
    <source>
        <dbReference type="ARBA" id="ARBA00022490"/>
    </source>
</evidence>
<dbReference type="InterPro" id="IPR003452">
    <property type="entry name" value="SCF"/>
</dbReference>
<dbReference type="GO" id="GO:0005173">
    <property type="term" value="F:stem cell factor receptor binding"/>
    <property type="evidence" value="ECO:0007669"/>
    <property type="project" value="InterPro"/>
</dbReference>
<evidence type="ECO:0000256" key="16">
    <source>
        <dbReference type="ARBA" id="ARBA00023136"/>
    </source>
</evidence>
<evidence type="ECO:0000313" key="25">
    <source>
        <dbReference type="EMBL" id="AAD17253.1"/>
    </source>
</evidence>
<evidence type="ECO:0000256" key="20">
    <source>
        <dbReference type="ARBA" id="ARBA00023273"/>
    </source>
</evidence>
<dbReference type="PIRSF" id="PIRSF015599">
    <property type="entry name" value="SCF"/>
    <property type="match status" value="1"/>
</dbReference>
<evidence type="ECO:0000256" key="12">
    <source>
        <dbReference type="ARBA" id="ARBA00022729"/>
    </source>
</evidence>
<keyword evidence="18" id="KW-0325">Glycoprotein</keyword>
<keyword evidence="15 21" id="KW-0339">Growth factor</keyword>
<evidence type="ECO:0000256" key="19">
    <source>
        <dbReference type="ARBA" id="ARBA00023212"/>
    </source>
</evidence>
<comment type="similarity">
    <text evidence="6 21">Belongs to the SCF family.</text>
</comment>
<dbReference type="GO" id="GO:0007155">
    <property type="term" value="P:cell adhesion"/>
    <property type="evidence" value="ECO:0007669"/>
    <property type="project" value="UniProtKB-UniRule"/>
</dbReference>
<dbReference type="RefSeq" id="XP_069485437.1">
    <property type="nucleotide sequence ID" value="XM_069629336.1"/>
</dbReference>
<dbReference type="GO" id="GO:0005125">
    <property type="term" value="F:cytokine activity"/>
    <property type="evidence" value="ECO:0007669"/>
    <property type="project" value="TreeGrafter"/>
</dbReference>
<dbReference type="GO" id="GO:0005576">
    <property type="term" value="C:extracellular region"/>
    <property type="evidence" value="ECO:0007669"/>
    <property type="project" value="UniProtKB-SubCell"/>
</dbReference>
<evidence type="ECO:0000256" key="21">
    <source>
        <dbReference type="PIRNR" id="PIRNR015599"/>
    </source>
</evidence>
<evidence type="ECO:0000256" key="3">
    <source>
        <dbReference type="ARBA" id="ARBA00004486"/>
    </source>
</evidence>
<keyword evidence="9" id="KW-0963">Cytoplasm</keyword>
<keyword evidence="14 23" id="KW-1133">Transmembrane helix</keyword>
<dbReference type="InterPro" id="IPR009079">
    <property type="entry name" value="4_helix_cytokine-like_core"/>
</dbReference>
<evidence type="ECO:0000256" key="14">
    <source>
        <dbReference type="ARBA" id="ARBA00022989"/>
    </source>
</evidence>
<keyword evidence="17 22" id="KW-1015">Disulfide bond</keyword>
<evidence type="ECO:0000256" key="13">
    <source>
        <dbReference type="ARBA" id="ARBA00022889"/>
    </source>
</evidence>
<keyword evidence="16 21" id="KW-0472">Membrane</keyword>
<dbReference type="GeneID" id="138514075"/>
<comment type="subunit">
    <text evidence="21">Homodimer, non-covalently linked.</text>
</comment>
<comment type="subcellular location">
    <subcellularLocation>
        <location evidence="2">Cell membrane</location>
        <topology evidence="2">Single-pass type I membrane protein</topology>
    </subcellularLocation>
    <subcellularLocation>
        <location evidence="3">Cell projection</location>
        <location evidence="3">Filopodium</location>
    </subcellularLocation>
    <subcellularLocation>
        <location evidence="4">Cell projection</location>
        <location evidence="4">Lamellipodium</location>
    </subcellularLocation>
    <subcellularLocation>
        <location evidence="1">Cytoplasm</location>
        <location evidence="1">Cytoskeleton</location>
    </subcellularLocation>
    <subcellularLocation>
        <location evidence="5">Secreted</location>
    </subcellularLocation>
</comment>
<accession>Q9YGP2</accession>
<dbReference type="GO" id="GO:0008083">
    <property type="term" value="F:growth factor activity"/>
    <property type="evidence" value="ECO:0007669"/>
    <property type="project" value="UniProtKB-KW"/>
</dbReference>
<dbReference type="CTD" id="4254"/>
<feature type="signal peptide" evidence="24">
    <location>
        <begin position="1"/>
        <end position="23"/>
    </location>
</feature>
<sequence>MKKTKTWIIICIYLQLLLCVTFGNPCGNPVTDAVNDIEKLVGNLPSDYSISLEYVPDMPSLPKQCWVYLMVHKVSNSLESLIHKFANTSQNYSIMSNLTAILHGIRNCLASQLIDNEEFITDFPFYDGEFVPKEYFKYVTKTILLFKAIHKMDDDSTCELPVTTETPLSDLPVGVTKPSAKFSFMPSSRKNREGIPNAKPDSTSGLALETPYVALISLSSLVLGFIIGVVCWKMKHRESGSGCEPTAPCPVRKEAEQASMLNQTGKAVHLV</sequence>
<keyword evidence="12 24" id="KW-0732">Signal</keyword>
<dbReference type="GO" id="GO:0008284">
    <property type="term" value="P:positive regulation of cell population proliferation"/>
    <property type="evidence" value="ECO:0007669"/>
    <property type="project" value="TreeGrafter"/>
</dbReference>
<dbReference type="GO" id="GO:0005886">
    <property type="term" value="C:plasma membrane"/>
    <property type="evidence" value="ECO:0007669"/>
    <property type="project" value="UniProtKB-SubCell"/>
</dbReference>
<feature type="transmembrane region" description="Helical" evidence="23">
    <location>
        <begin position="212"/>
        <end position="232"/>
    </location>
</feature>
<keyword evidence="20" id="KW-0966">Cell projection</keyword>
<protein>
    <recommendedName>
        <fullName evidence="7 21">Kit ligand</fullName>
    </recommendedName>
    <alternativeName>
        <fullName evidence="21">c-Kit ligand</fullName>
    </alternativeName>
</protein>
<dbReference type="GO" id="GO:0005856">
    <property type="term" value="C:cytoskeleton"/>
    <property type="evidence" value="ECO:0007669"/>
    <property type="project" value="UniProtKB-SubCell"/>
</dbReference>
<evidence type="ECO:0000256" key="2">
    <source>
        <dbReference type="ARBA" id="ARBA00004251"/>
    </source>
</evidence>
<dbReference type="EMBL" id="AF119044">
    <property type="protein sequence ID" value="AAD17253.1"/>
    <property type="molecule type" value="mRNA"/>
</dbReference>
<evidence type="ECO:0000256" key="15">
    <source>
        <dbReference type="ARBA" id="ARBA00023030"/>
    </source>
</evidence>
<evidence type="ECO:0000256" key="22">
    <source>
        <dbReference type="PIRSR" id="PIRSR015599-1"/>
    </source>
</evidence>
<evidence type="ECO:0000256" key="8">
    <source>
        <dbReference type="ARBA" id="ARBA00022475"/>
    </source>
</evidence>
<dbReference type="PANTHER" id="PTHR11574">
    <property type="entry name" value="KIT LIGAND"/>
    <property type="match status" value="1"/>
</dbReference>
<feature type="disulfide bond" evidence="22">
    <location>
        <begin position="65"/>
        <end position="158"/>
    </location>
</feature>
<dbReference type="AlphaFoldDB" id="Q9YGP2"/>
<dbReference type="SUPFAM" id="SSF47266">
    <property type="entry name" value="4-helical cytokines"/>
    <property type="match status" value="1"/>
</dbReference>
<keyword evidence="10" id="KW-0964">Secreted</keyword>
<proteinExistence type="evidence at transcript level"/>
<keyword evidence="19" id="KW-0206">Cytoskeleton</keyword>
<feature type="disulfide bond" evidence="22">
    <location>
        <begin position="26"/>
        <end position="108"/>
    </location>
</feature>
<evidence type="ECO:0000256" key="17">
    <source>
        <dbReference type="ARBA" id="ARBA00023157"/>
    </source>
</evidence>
<reference evidence="25" key="1">
    <citation type="journal article" date="1999" name="Dev. Genes Evol.">
        <title>Genetic analysis of steel and the PG-M/versican-encoding gene AxPG as candidates for the white (d) pigmentation mutant in the salamander Ambystoma mexicanum.</title>
        <authorList>
            <person name="Parichy D.M."/>
            <person name="Stigson M."/>
            <person name="Voss S.R."/>
        </authorList>
    </citation>
    <scope>NUCLEOTIDE SEQUENCE</scope>
</reference>
<dbReference type="Pfam" id="PF02404">
    <property type="entry name" value="SCF"/>
    <property type="match status" value="1"/>
</dbReference>
<evidence type="ECO:0000256" key="18">
    <source>
        <dbReference type="ARBA" id="ARBA00023180"/>
    </source>
</evidence>
<keyword evidence="8" id="KW-1003">Cell membrane</keyword>
<keyword evidence="13" id="KW-0130">Cell adhesion</keyword>
<comment type="function">
    <text evidence="21">Ligand for the receptor-type protein-tyrosine kinase KIT. Plays an essential role in the regulation of cell survival and proliferation, hematopoiesis, stem cell maintenance, gametogenesis, mast cell development, migration and function, and in melanogenesis.</text>
</comment>
<evidence type="ECO:0000256" key="11">
    <source>
        <dbReference type="ARBA" id="ARBA00022692"/>
    </source>
</evidence>